<dbReference type="PANTHER" id="PTHR21633">
    <property type="entry name" value="IQ MOTIF CONTAINING F"/>
    <property type="match status" value="1"/>
</dbReference>
<dbReference type="Ensembl" id="ENSABRT00000005154.1">
    <property type="protein sequence ID" value="ENSABRP00000003569.1"/>
    <property type="gene ID" value="ENSABRG00000003344.1"/>
</dbReference>
<dbReference type="AlphaFoldDB" id="A0A8B9BFM9"/>
<keyword evidence="2" id="KW-1185">Reference proteome</keyword>
<evidence type="ECO:0000313" key="1">
    <source>
        <dbReference type="Ensembl" id="ENSABRP00000003569.1"/>
    </source>
</evidence>
<reference evidence="1" key="2">
    <citation type="submission" date="2025-09" db="UniProtKB">
        <authorList>
            <consortium name="Ensembl"/>
        </authorList>
    </citation>
    <scope>IDENTIFICATION</scope>
</reference>
<dbReference type="SMART" id="SM00015">
    <property type="entry name" value="IQ"/>
    <property type="match status" value="2"/>
</dbReference>
<dbReference type="PANTHER" id="PTHR21633:SF10">
    <property type="entry name" value="IQ MOTIF CONTAINING F4"/>
    <property type="match status" value="1"/>
</dbReference>
<dbReference type="GO" id="GO:0005516">
    <property type="term" value="F:calmodulin binding"/>
    <property type="evidence" value="ECO:0007669"/>
    <property type="project" value="TreeGrafter"/>
</dbReference>
<evidence type="ECO:0000313" key="2">
    <source>
        <dbReference type="Proteomes" id="UP000694426"/>
    </source>
</evidence>
<protein>
    <recommendedName>
        <fullName evidence="3">IQ motif containing F6</fullName>
    </recommendedName>
</protein>
<dbReference type="InterPro" id="IPR039887">
    <property type="entry name" value="IQCF"/>
</dbReference>
<name>A0A8B9BFM9_9AVES</name>
<dbReference type="PROSITE" id="PS50096">
    <property type="entry name" value="IQ"/>
    <property type="match status" value="2"/>
</dbReference>
<dbReference type="Pfam" id="PF00612">
    <property type="entry name" value="IQ"/>
    <property type="match status" value="2"/>
</dbReference>
<dbReference type="InterPro" id="IPR000048">
    <property type="entry name" value="IQ_motif_EF-hand-BS"/>
</dbReference>
<reference evidence="1" key="1">
    <citation type="submission" date="2025-08" db="UniProtKB">
        <authorList>
            <consortium name="Ensembl"/>
        </authorList>
    </citation>
    <scope>IDENTIFICATION</scope>
</reference>
<evidence type="ECO:0008006" key="3">
    <source>
        <dbReference type="Google" id="ProtNLM"/>
    </source>
</evidence>
<dbReference type="Proteomes" id="UP000694426">
    <property type="component" value="Unplaced"/>
</dbReference>
<dbReference type="Gene3D" id="1.20.5.190">
    <property type="match status" value="2"/>
</dbReference>
<accession>A0A8B9BFM9</accession>
<organism evidence="1 2">
    <name type="scientific">Anser brachyrhynchus</name>
    <name type="common">Pink-footed goose</name>
    <dbReference type="NCBI Taxonomy" id="132585"/>
    <lineage>
        <taxon>Eukaryota</taxon>
        <taxon>Metazoa</taxon>
        <taxon>Chordata</taxon>
        <taxon>Craniata</taxon>
        <taxon>Vertebrata</taxon>
        <taxon>Euteleostomi</taxon>
        <taxon>Archelosauria</taxon>
        <taxon>Archosauria</taxon>
        <taxon>Dinosauria</taxon>
        <taxon>Saurischia</taxon>
        <taxon>Theropoda</taxon>
        <taxon>Coelurosauria</taxon>
        <taxon>Aves</taxon>
        <taxon>Neognathae</taxon>
        <taxon>Galloanserae</taxon>
        <taxon>Anseriformes</taxon>
        <taxon>Anatidae</taxon>
        <taxon>Anserinae</taxon>
        <taxon>Anser</taxon>
    </lineage>
</organism>
<sequence length="128" mass="14748">VDRQSLEPRTAAAVAIQAWWRGQLVRRALLVADTSARRIQAWWQKVASQQQERQRLQVLVDYMRTERASVLLQAQVRAWAARAKYKRCQEAARTIQARWREHARRRAQGMAASGCAKDVDLLIEVILG</sequence>
<proteinExistence type="predicted"/>
<dbReference type="GeneTree" id="ENSGT00940000172472"/>